<evidence type="ECO:0000313" key="2">
    <source>
        <dbReference type="EMBL" id="CAA9350940.1"/>
    </source>
</evidence>
<sequence>GPAQRGQQQPVAAPDAVAPLRGRKRQHHHHRAHQQDEGGEGDQRHVEHALHVLPVPHPVVREGRLQAPALVRHVRGDQRAEQQALRADEAPERQLAAVHPGAGVEVARLGGVRLQRVRM</sequence>
<accession>A0A6J4M888</accession>
<name>A0A6J4M888_9BACT</name>
<dbReference type="AlphaFoldDB" id="A0A6J4M888"/>
<feature type="compositionally biased region" description="Basic and acidic residues" evidence="1">
    <location>
        <begin position="33"/>
        <end position="50"/>
    </location>
</feature>
<feature type="non-terminal residue" evidence="2">
    <location>
        <position position="119"/>
    </location>
</feature>
<feature type="region of interest" description="Disordered" evidence="1">
    <location>
        <begin position="1"/>
        <end position="58"/>
    </location>
</feature>
<gene>
    <name evidence="2" type="ORF">AVDCRST_MAG89-3127</name>
</gene>
<evidence type="ECO:0000256" key="1">
    <source>
        <dbReference type="SAM" id="MobiDB-lite"/>
    </source>
</evidence>
<feature type="compositionally biased region" description="Basic residues" evidence="1">
    <location>
        <begin position="21"/>
        <end position="32"/>
    </location>
</feature>
<protein>
    <submittedName>
        <fullName evidence="2">Uncharacterized protein</fullName>
    </submittedName>
</protein>
<dbReference type="EMBL" id="CADCTV010000651">
    <property type="protein sequence ID" value="CAA9350940.1"/>
    <property type="molecule type" value="Genomic_DNA"/>
</dbReference>
<feature type="compositionally biased region" description="Low complexity" evidence="1">
    <location>
        <begin position="7"/>
        <end position="19"/>
    </location>
</feature>
<reference evidence="2" key="1">
    <citation type="submission" date="2020-02" db="EMBL/GenBank/DDBJ databases">
        <authorList>
            <person name="Meier V. D."/>
        </authorList>
    </citation>
    <scope>NUCLEOTIDE SEQUENCE</scope>
    <source>
        <strain evidence="2">AVDCRST_MAG89</strain>
    </source>
</reference>
<organism evidence="2">
    <name type="scientific">uncultured Gemmatimonadota bacterium</name>
    <dbReference type="NCBI Taxonomy" id="203437"/>
    <lineage>
        <taxon>Bacteria</taxon>
        <taxon>Pseudomonadati</taxon>
        <taxon>Gemmatimonadota</taxon>
        <taxon>environmental samples</taxon>
    </lineage>
</organism>
<feature type="non-terminal residue" evidence="2">
    <location>
        <position position="1"/>
    </location>
</feature>
<proteinExistence type="predicted"/>